<organism evidence="4 5">
    <name type="scientific">Ciona intestinalis</name>
    <name type="common">Transparent sea squirt</name>
    <name type="synonym">Ascidia intestinalis</name>
    <dbReference type="NCBI Taxonomy" id="7719"/>
    <lineage>
        <taxon>Eukaryota</taxon>
        <taxon>Metazoa</taxon>
        <taxon>Chordata</taxon>
        <taxon>Tunicata</taxon>
        <taxon>Ascidiacea</taxon>
        <taxon>Phlebobranchia</taxon>
        <taxon>Cionidae</taxon>
        <taxon>Ciona</taxon>
    </lineage>
</organism>
<keyword evidence="5" id="KW-1185">Reference proteome</keyword>
<dbReference type="InParanoid" id="H2XW74"/>
<dbReference type="SUPFAM" id="SSF49899">
    <property type="entry name" value="Concanavalin A-like lectins/glucanases"/>
    <property type="match status" value="1"/>
</dbReference>
<comment type="caution">
    <text evidence="1">Lacks conserved residue(s) required for the propagation of feature annotation.</text>
</comment>
<evidence type="ECO:0000256" key="1">
    <source>
        <dbReference type="PROSITE-ProRule" id="PRU00122"/>
    </source>
</evidence>
<dbReference type="Gene3D" id="2.60.120.200">
    <property type="match status" value="1"/>
</dbReference>
<proteinExistence type="predicted"/>
<evidence type="ECO:0000313" key="5">
    <source>
        <dbReference type="Proteomes" id="UP000008144"/>
    </source>
</evidence>
<keyword evidence="2" id="KW-0812">Transmembrane</keyword>
<evidence type="ECO:0000313" key="4">
    <source>
        <dbReference type="Ensembl" id="ENSCINP00000033908.1"/>
    </source>
</evidence>
<evidence type="ECO:0000259" key="3">
    <source>
        <dbReference type="PROSITE" id="PS50025"/>
    </source>
</evidence>
<dbReference type="HOGENOM" id="CLU_1217109_0_0_1"/>
<dbReference type="SMART" id="SM00282">
    <property type="entry name" value="LamG"/>
    <property type="match status" value="1"/>
</dbReference>
<accession>H2XW74</accession>
<dbReference type="CDD" id="cd00110">
    <property type="entry name" value="LamG"/>
    <property type="match status" value="1"/>
</dbReference>
<feature type="domain" description="Laminin G" evidence="3">
    <location>
        <begin position="21"/>
        <end position="205"/>
    </location>
</feature>
<reference evidence="4" key="4">
    <citation type="submission" date="2025-09" db="UniProtKB">
        <authorList>
            <consortium name="Ensembl"/>
        </authorList>
    </citation>
    <scope>IDENTIFICATION</scope>
</reference>
<keyword evidence="2" id="KW-1133">Transmembrane helix</keyword>
<reference evidence="4" key="2">
    <citation type="journal article" date="2008" name="Genome Biol.">
        <title>Improved genome assembly and evidence-based global gene model set for the chordate Ciona intestinalis: new insight into intron and operon populations.</title>
        <authorList>
            <person name="Satou Y."/>
            <person name="Mineta K."/>
            <person name="Ogasawara M."/>
            <person name="Sasakura Y."/>
            <person name="Shoguchi E."/>
            <person name="Ueno K."/>
            <person name="Yamada L."/>
            <person name="Matsumoto J."/>
            <person name="Wasserscheid J."/>
            <person name="Dewar K."/>
            <person name="Wiley G.B."/>
            <person name="Macmil S.L."/>
            <person name="Roe B.A."/>
            <person name="Zeller R.W."/>
            <person name="Hastings K.E."/>
            <person name="Lemaire P."/>
            <person name="Lindquist E."/>
            <person name="Endo T."/>
            <person name="Hotta K."/>
            <person name="Inaba K."/>
        </authorList>
    </citation>
    <scope>NUCLEOTIDE SEQUENCE [LARGE SCALE GENOMIC DNA]</scope>
    <source>
        <strain evidence="4">wild type</strain>
    </source>
</reference>
<dbReference type="InterPro" id="IPR001791">
    <property type="entry name" value="Laminin_G"/>
</dbReference>
<dbReference type="EMBL" id="EAAA01001088">
    <property type="status" value="NOT_ANNOTATED_CDS"/>
    <property type="molecule type" value="Genomic_DNA"/>
</dbReference>
<dbReference type="Pfam" id="PF02210">
    <property type="entry name" value="Laminin_G_2"/>
    <property type="match status" value="1"/>
</dbReference>
<protein>
    <recommendedName>
        <fullName evidence="3">Laminin G domain-containing protein</fullName>
    </recommendedName>
</protein>
<dbReference type="PROSITE" id="PS50025">
    <property type="entry name" value="LAM_G_DOMAIN"/>
    <property type="match status" value="1"/>
</dbReference>
<dbReference type="Proteomes" id="UP000008144">
    <property type="component" value="Chromosome 13"/>
</dbReference>
<keyword evidence="2" id="KW-0472">Membrane</keyword>
<feature type="transmembrane region" description="Helical" evidence="2">
    <location>
        <begin position="6"/>
        <end position="29"/>
    </location>
</feature>
<sequence length="228" mass="25484">MWLPTFYVVLLFNIFKTVLCQFTVANGIYSFGYFNGTSKAKLSNVLDVLRPQTGFSFRTCMDHGTLFYQRNIIGDSITLKLDNGDVIFSLQSVVDNINTSVSYEGNFNNNEWIHVMFQHNSTTDQGSNLYLSIGNHTNLLYNSITDPTIFNMEFSESSVTFIGGNEDPNENFNGCLSSGPYFNFQAYNGTNVQWNNCPLLNTNICGPRCNDSVCNNGSCIATNTEISC</sequence>
<reference evidence="5" key="1">
    <citation type="journal article" date="2002" name="Science">
        <title>The draft genome of Ciona intestinalis: insights into chordate and vertebrate origins.</title>
        <authorList>
            <person name="Dehal P."/>
            <person name="Satou Y."/>
            <person name="Campbell R.K."/>
            <person name="Chapman J."/>
            <person name="Degnan B."/>
            <person name="De Tomaso A."/>
            <person name="Davidson B."/>
            <person name="Di Gregorio A."/>
            <person name="Gelpke M."/>
            <person name="Goodstein D.M."/>
            <person name="Harafuji N."/>
            <person name="Hastings K.E."/>
            <person name="Ho I."/>
            <person name="Hotta K."/>
            <person name="Huang W."/>
            <person name="Kawashima T."/>
            <person name="Lemaire P."/>
            <person name="Martinez D."/>
            <person name="Meinertzhagen I.A."/>
            <person name="Necula S."/>
            <person name="Nonaka M."/>
            <person name="Putnam N."/>
            <person name="Rash S."/>
            <person name="Saiga H."/>
            <person name="Satake M."/>
            <person name="Terry A."/>
            <person name="Yamada L."/>
            <person name="Wang H.G."/>
            <person name="Awazu S."/>
            <person name="Azumi K."/>
            <person name="Boore J."/>
            <person name="Branno M."/>
            <person name="Chin-Bow S."/>
            <person name="DeSantis R."/>
            <person name="Doyle S."/>
            <person name="Francino P."/>
            <person name="Keys D.N."/>
            <person name="Haga S."/>
            <person name="Hayashi H."/>
            <person name="Hino K."/>
            <person name="Imai K.S."/>
            <person name="Inaba K."/>
            <person name="Kano S."/>
            <person name="Kobayashi K."/>
            <person name="Kobayashi M."/>
            <person name="Lee B.I."/>
            <person name="Makabe K.W."/>
            <person name="Manohar C."/>
            <person name="Matassi G."/>
            <person name="Medina M."/>
            <person name="Mochizuki Y."/>
            <person name="Mount S."/>
            <person name="Morishita T."/>
            <person name="Miura S."/>
            <person name="Nakayama A."/>
            <person name="Nishizaka S."/>
            <person name="Nomoto H."/>
            <person name="Ohta F."/>
            <person name="Oishi K."/>
            <person name="Rigoutsos I."/>
            <person name="Sano M."/>
            <person name="Sasaki A."/>
            <person name="Sasakura Y."/>
            <person name="Shoguchi E."/>
            <person name="Shin-i T."/>
            <person name="Spagnuolo A."/>
            <person name="Stainier D."/>
            <person name="Suzuki M.M."/>
            <person name="Tassy O."/>
            <person name="Takatori N."/>
            <person name="Tokuoka M."/>
            <person name="Yagi K."/>
            <person name="Yoshizaki F."/>
            <person name="Wada S."/>
            <person name="Zhang C."/>
            <person name="Hyatt P.D."/>
            <person name="Larimer F."/>
            <person name="Detter C."/>
            <person name="Doggett N."/>
            <person name="Glavina T."/>
            <person name="Hawkins T."/>
            <person name="Richardson P."/>
            <person name="Lucas S."/>
            <person name="Kohara Y."/>
            <person name="Levine M."/>
            <person name="Satoh N."/>
            <person name="Rokhsar D.S."/>
        </authorList>
    </citation>
    <scope>NUCLEOTIDE SEQUENCE [LARGE SCALE GENOMIC DNA]</scope>
</reference>
<dbReference type="Ensembl" id="ENSCINT00000034674.1">
    <property type="protein sequence ID" value="ENSCINP00000033908.1"/>
    <property type="gene ID" value="ENSCING00000020405.1"/>
</dbReference>
<reference evidence="4" key="3">
    <citation type="submission" date="2025-08" db="UniProtKB">
        <authorList>
            <consortium name="Ensembl"/>
        </authorList>
    </citation>
    <scope>IDENTIFICATION</scope>
</reference>
<evidence type="ECO:0000256" key="2">
    <source>
        <dbReference type="SAM" id="Phobius"/>
    </source>
</evidence>
<dbReference type="InterPro" id="IPR013320">
    <property type="entry name" value="ConA-like_dom_sf"/>
</dbReference>
<dbReference type="AlphaFoldDB" id="H2XW74"/>
<name>H2XW74_CIOIN</name>